<dbReference type="Proteomes" id="UP000019473">
    <property type="component" value="Unassembled WGS sequence"/>
</dbReference>
<protein>
    <submittedName>
        <fullName evidence="2">Uncharacterized protein</fullName>
    </submittedName>
</protein>
<dbReference type="HOGENOM" id="CLU_099908_0_0_1"/>
<dbReference type="EMBL" id="AMGW01000002">
    <property type="protein sequence ID" value="EXJ63027.1"/>
    <property type="molecule type" value="Genomic_DNA"/>
</dbReference>
<feature type="compositionally biased region" description="Low complexity" evidence="1">
    <location>
        <begin position="54"/>
        <end position="74"/>
    </location>
</feature>
<evidence type="ECO:0000313" key="2">
    <source>
        <dbReference type="EMBL" id="EXJ63027.1"/>
    </source>
</evidence>
<reference evidence="2 3" key="1">
    <citation type="submission" date="2013-03" db="EMBL/GenBank/DDBJ databases">
        <title>The Genome Sequence of Cladophialophora yegresii CBS 114405.</title>
        <authorList>
            <consortium name="The Broad Institute Genomics Platform"/>
            <person name="Cuomo C."/>
            <person name="de Hoog S."/>
            <person name="Gorbushina A."/>
            <person name="Walker B."/>
            <person name="Young S.K."/>
            <person name="Zeng Q."/>
            <person name="Gargeya S."/>
            <person name="Fitzgerald M."/>
            <person name="Haas B."/>
            <person name="Abouelleil A."/>
            <person name="Allen A.W."/>
            <person name="Alvarado L."/>
            <person name="Arachchi H.M."/>
            <person name="Berlin A.M."/>
            <person name="Chapman S.B."/>
            <person name="Gainer-Dewar J."/>
            <person name="Goldberg J."/>
            <person name="Griggs A."/>
            <person name="Gujja S."/>
            <person name="Hansen M."/>
            <person name="Howarth C."/>
            <person name="Imamovic A."/>
            <person name="Ireland A."/>
            <person name="Larimer J."/>
            <person name="McCowan C."/>
            <person name="Murphy C."/>
            <person name="Pearson M."/>
            <person name="Poon T.W."/>
            <person name="Priest M."/>
            <person name="Roberts A."/>
            <person name="Saif S."/>
            <person name="Shea T."/>
            <person name="Sisk P."/>
            <person name="Sykes S."/>
            <person name="Wortman J."/>
            <person name="Nusbaum C."/>
            <person name="Birren B."/>
        </authorList>
    </citation>
    <scope>NUCLEOTIDE SEQUENCE [LARGE SCALE GENOMIC DNA]</scope>
    <source>
        <strain evidence="2 3">CBS 114405</strain>
    </source>
</reference>
<comment type="caution">
    <text evidence="2">The sequence shown here is derived from an EMBL/GenBank/DDBJ whole genome shotgun (WGS) entry which is preliminary data.</text>
</comment>
<dbReference type="AlphaFoldDB" id="W9W4M2"/>
<dbReference type="OrthoDB" id="4161706at2759"/>
<organism evidence="2 3">
    <name type="scientific">Cladophialophora yegresii CBS 114405</name>
    <dbReference type="NCBI Taxonomy" id="1182544"/>
    <lineage>
        <taxon>Eukaryota</taxon>
        <taxon>Fungi</taxon>
        <taxon>Dikarya</taxon>
        <taxon>Ascomycota</taxon>
        <taxon>Pezizomycotina</taxon>
        <taxon>Eurotiomycetes</taxon>
        <taxon>Chaetothyriomycetidae</taxon>
        <taxon>Chaetothyriales</taxon>
        <taxon>Herpotrichiellaceae</taxon>
        <taxon>Cladophialophora</taxon>
    </lineage>
</organism>
<dbReference type="RefSeq" id="XP_007755681.1">
    <property type="nucleotide sequence ID" value="XM_007757491.1"/>
</dbReference>
<sequence length="160" mass="16530">MSSSARKRGAGRATRGQQPAETASRRGDRQQAGGFDGPASRGSGSQSGPGTAGRGAASTAPSATSATGSPGAPAEGFEAQAPTSSSRRSSQSGGPEQIQLQAAAPVGDPARDRPQRFTDQMRNIDLPPSFYNIDQLSSLSHCPIFTKAQWLPLLDLMAYL</sequence>
<proteinExistence type="predicted"/>
<name>W9W4M2_9EURO</name>
<feature type="region of interest" description="Disordered" evidence="1">
    <location>
        <begin position="1"/>
        <end position="120"/>
    </location>
</feature>
<feature type="compositionally biased region" description="Basic residues" evidence="1">
    <location>
        <begin position="1"/>
        <end position="10"/>
    </location>
</feature>
<gene>
    <name evidence="2" type="ORF">A1O7_03471</name>
</gene>
<keyword evidence="3" id="KW-1185">Reference proteome</keyword>
<dbReference type="VEuPathDB" id="FungiDB:A1O7_03471"/>
<accession>W9W4M2</accession>
<dbReference type="GeneID" id="19178066"/>
<evidence type="ECO:0000313" key="3">
    <source>
        <dbReference type="Proteomes" id="UP000019473"/>
    </source>
</evidence>
<evidence type="ECO:0000256" key="1">
    <source>
        <dbReference type="SAM" id="MobiDB-lite"/>
    </source>
</evidence>
<dbReference type="STRING" id="1182544.W9W4M2"/>